<proteinExistence type="predicted"/>
<sequence>MAGHPQLNQVKSKTERVPYSGTFFIVEISYHNIDGIDGYVVGLKFYDQSNSTDSAKVARVHPFGLGRIVAQTAIKMILPDLDQISIFGFYLQTEGLEARRKGGAARKKEMYQAKALLMHKDVKSKLKHLTRFEVDGGLGWTMSEHDYSSYPQLEFFERELAKQLEVILC</sequence>
<organism evidence="1 2">
    <name type="scientific">Microbulbifer epialgicus</name>
    <dbReference type="NCBI Taxonomy" id="393907"/>
    <lineage>
        <taxon>Bacteria</taxon>
        <taxon>Pseudomonadati</taxon>
        <taxon>Pseudomonadota</taxon>
        <taxon>Gammaproteobacteria</taxon>
        <taxon>Cellvibrionales</taxon>
        <taxon>Microbulbiferaceae</taxon>
        <taxon>Microbulbifer</taxon>
    </lineage>
</organism>
<dbReference type="Proteomes" id="UP001569428">
    <property type="component" value="Unassembled WGS sequence"/>
</dbReference>
<dbReference type="RefSeq" id="WP_371840643.1">
    <property type="nucleotide sequence ID" value="NZ_JBGMEK010000059.1"/>
</dbReference>
<keyword evidence="2" id="KW-1185">Reference proteome</keyword>
<accession>A0ABV4P3K6</accession>
<gene>
    <name evidence="1" type="ORF">ACCI49_18525</name>
</gene>
<dbReference type="EMBL" id="JBGMEK010000059">
    <property type="protein sequence ID" value="MFA0812909.1"/>
    <property type="molecule type" value="Genomic_DNA"/>
</dbReference>
<comment type="caution">
    <text evidence="1">The sequence shown here is derived from an EMBL/GenBank/DDBJ whole genome shotgun (WGS) entry which is preliminary data.</text>
</comment>
<protein>
    <submittedName>
        <fullName evidence="1">Uncharacterized protein</fullName>
    </submittedName>
</protein>
<reference evidence="1 2" key="1">
    <citation type="submission" date="2024-08" db="EMBL/GenBank/DDBJ databases">
        <authorList>
            <person name="Ishaq N."/>
        </authorList>
    </citation>
    <scope>NUCLEOTIDE SEQUENCE [LARGE SCALE GENOMIC DNA]</scope>
    <source>
        <strain evidence="1 2">DSM 18651</strain>
    </source>
</reference>
<evidence type="ECO:0000313" key="1">
    <source>
        <dbReference type="EMBL" id="MFA0812909.1"/>
    </source>
</evidence>
<evidence type="ECO:0000313" key="2">
    <source>
        <dbReference type="Proteomes" id="UP001569428"/>
    </source>
</evidence>
<name>A0ABV4P3K6_9GAMM</name>